<feature type="site" description="Part of the allosteric site" evidence="3">
    <location>
        <position position="164"/>
    </location>
</feature>
<dbReference type="GO" id="GO:0005975">
    <property type="term" value="P:carbohydrate metabolic process"/>
    <property type="evidence" value="ECO:0007669"/>
    <property type="project" value="InterPro"/>
</dbReference>
<feature type="active site" description="Proton acceptor; for enolization step" evidence="3">
    <location>
        <position position="68"/>
    </location>
</feature>
<feature type="site" description="Part of the allosteric site" evidence="3">
    <location>
        <position position="162"/>
    </location>
</feature>
<gene>
    <name evidence="3 5" type="primary">nagB</name>
    <name evidence="5" type="ORF">GFD21_01120</name>
</gene>
<accession>A0A6L9SPN0</accession>
<feature type="site" description="Part of the allosteric site" evidence="3">
    <location>
        <position position="165"/>
    </location>
</feature>
<dbReference type="AlphaFoldDB" id="A0A6L9SPN0"/>
<evidence type="ECO:0000259" key="4">
    <source>
        <dbReference type="Pfam" id="PF01182"/>
    </source>
</evidence>
<evidence type="ECO:0000256" key="2">
    <source>
        <dbReference type="ARBA" id="ARBA00023277"/>
    </source>
</evidence>
<comment type="caution">
    <text evidence="5">The sequence shown here is derived from an EMBL/GenBank/DDBJ whole genome shotgun (WGS) entry which is preliminary data.</text>
</comment>
<organism evidence="5 6">
    <name type="scientific">Bifidobacterium platyrrhinorum</name>
    <dbReference type="NCBI Taxonomy" id="2661628"/>
    <lineage>
        <taxon>Bacteria</taxon>
        <taxon>Bacillati</taxon>
        <taxon>Actinomycetota</taxon>
        <taxon>Actinomycetes</taxon>
        <taxon>Bifidobacteriales</taxon>
        <taxon>Bifidobacteriaceae</taxon>
        <taxon>Bifidobacterium</taxon>
    </lineage>
</organism>
<dbReference type="SUPFAM" id="SSF100950">
    <property type="entry name" value="NagB/RpiA/CoA transferase-like"/>
    <property type="match status" value="1"/>
</dbReference>
<dbReference type="GO" id="GO:0004342">
    <property type="term" value="F:glucosamine-6-phosphate deaminase activity"/>
    <property type="evidence" value="ECO:0007669"/>
    <property type="project" value="UniProtKB-UniRule"/>
</dbReference>
<dbReference type="RefSeq" id="WP_163196076.1">
    <property type="nucleotide sequence ID" value="NZ_WHZV01000001.1"/>
</dbReference>
<feature type="domain" description="Glucosamine/galactosamine-6-phosphate isomerase" evidence="4">
    <location>
        <begin position="14"/>
        <end position="234"/>
    </location>
</feature>
<dbReference type="InterPro" id="IPR006148">
    <property type="entry name" value="Glc/Gal-6P_isomerase"/>
</dbReference>
<dbReference type="UniPathway" id="UPA00629">
    <property type="reaction ID" value="UER00684"/>
</dbReference>
<sequence>MVEVIVVRDEDEAGEIYAGCVASLIRRKPDAVLGLATGSSPLAAYRHLAARVRAESIDVSQVRGFALDEYIGLPLDHPESYHSVIHRTVVEPLGLDPAKVHVPGDVLDGAPLSDGERVAKAGAAYDEAIAEAGGIDVQILGIGTDGHVGFNEPGSSLASGTRVKTLAQQTRIDNARFFDGDVDKVPTHCITQGIGTIMRARHLVLLAFGSGKAEAVAETVEGGVSAFCPASALQLHPHATIIVDEEAASRLRHKDYYRYAYTHKPAWQGI</sequence>
<dbReference type="GO" id="GO:0019262">
    <property type="term" value="P:N-acetylneuraminate catabolic process"/>
    <property type="evidence" value="ECO:0007669"/>
    <property type="project" value="UniProtKB-UniRule"/>
</dbReference>
<dbReference type="InterPro" id="IPR004547">
    <property type="entry name" value="Glucosamine6P_isomerase"/>
</dbReference>
<dbReference type="EMBL" id="WHZV01000001">
    <property type="protein sequence ID" value="NEG54404.1"/>
    <property type="molecule type" value="Genomic_DNA"/>
</dbReference>
<evidence type="ECO:0000313" key="6">
    <source>
        <dbReference type="Proteomes" id="UP000483293"/>
    </source>
</evidence>
<comment type="function">
    <text evidence="3">Catalyzes the reversible isomerization-deamination of glucosamine 6-phosphate (GlcN6P) to form fructose 6-phosphate (Fru6P) and ammonium ion.</text>
</comment>
<dbReference type="PANTHER" id="PTHR11280:SF5">
    <property type="entry name" value="GLUCOSAMINE-6-PHOSPHATE ISOMERASE"/>
    <property type="match status" value="1"/>
</dbReference>
<keyword evidence="2 3" id="KW-0119">Carbohydrate metabolism</keyword>
<feature type="active site" description="Proton acceptor; for ring-opening step" evidence="3">
    <location>
        <position position="147"/>
    </location>
</feature>
<dbReference type="HAMAP" id="MF_01241">
    <property type="entry name" value="GlcN6P_deamin"/>
    <property type="match status" value="1"/>
</dbReference>
<dbReference type="NCBIfam" id="TIGR00502">
    <property type="entry name" value="nagB"/>
    <property type="match status" value="1"/>
</dbReference>
<dbReference type="InterPro" id="IPR018321">
    <property type="entry name" value="Glucosamine6P_isomerase_CS"/>
</dbReference>
<comment type="pathway">
    <text evidence="3">Amino-sugar metabolism; N-acetylneuraminate degradation; D-fructose 6-phosphate from N-acetylneuraminate: step 5/5.</text>
</comment>
<comment type="similarity">
    <text evidence="3">Belongs to the glucosamine/galactosamine-6-phosphate isomerase family. NagB subfamily.</text>
</comment>
<dbReference type="Proteomes" id="UP000483293">
    <property type="component" value="Unassembled WGS sequence"/>
</dbReference>
<feature type="active site" description="For ring-opening step" evidence="3">
    <location>
        <position position="145"/>
    </location>
</feature>
<dbReference type="GO" id="GO:0006043">
    <property type="term" value="P:glucosamine catabolic process"/>
    <property type="evidence" value="ECO:0007669"/>
    <property type="project" value="TreeGrafter"/>
</dbReference>
<keyword evidence="3" id="KW-0021">Allosteric enzyme</keyword>
<dbReference type="InterPro" id="IPR037171">
    <property type="entry name" value="NagB/RpiA_transferase-like"/>
</dbReference>
<dbReference type="Pfam" id="PF01182">
    <property type="entry name" value="Glucosamine_iso"/>
    <property type="match status" value="1"/>
</dbReference>
<comment type="catalytic activity">
    <reaction evidence="3">
        <text>alpha-D-glucosamine 6-phosphate + H2O = beta-D-fructose 6-phosphate + NH4(+)</text>
        <dbReference type="Rhea" id="RHEA:12172"/>
        <dbReference type="ChEBI" id="CHEBI:15377"/>
        <dbReference type="ChEBI" id="CHEBI:28938"/>
        <dbReference type="ChEBI" id="CHEBI:57634"/>
        <dbReference type="ChEBI" id="CHEBI:75989"/>
        <dbReference type="EC" id="3.5.99.6"/>
    </reaction>
</comment>
<dbReference type="GO" id="GO:0006046">
    <property type="term" value="P:N-acetylglucosamine catabolic process"/>
    <property type="evidence" value="ECO:0007669"/>
    <property type="project" value="UniProtKB-UniRule"/>
</dbReference>
<evidence type="ECO:0000313" key="5">
    <source>
        <dbReference type="EMBL" id="NEG54404.1"/>
    </source>
</evidence>
<evidence type="ECO:0000256" key="1">
    <source>
        <dbReference type="ARBA" id="ARBA00022801"/>
    </source>
</evidence>
<dbReference type="CDD" id="cd01399">
    <property type="entry name" value="GlcN6P_deaminase"/>
    <property type="match status" value="1"/>
</dbReference>
<reference evidence="5 6" key="1">
    <citation type="submission" date="2019-10" db="EMBL/GenBank/DDBJ databases">
        <title>Bifidobacterium from non-human primates.</title>
        <authorList>
            <person name="Modesto M."/>
        </authorList>
    </citation>
    <scope>NUCLEOTIDE SEQUENCE [LARGE SCALE GENOMIC DNA]</scope>
    <source>
        <strain evidence="5 6">SMA15</strain>
    </source>
</reference>
<feature type="site" description="Part of the allosteric site" evidence="3">
    <location>
        <position position="155"/>
    </location>
</feature>
<name>A0A6L9SPN0_9BIFI</name>
<dbReference type="PROSITE" id="PS01161">
    <property type="entry name" value="GLC_GALNAC_ISOMERASE"/>
    <property type="match status" value="1"/>
</dbReference>
<evidence type="ECO:0000256" key="3">
    <source>
        <dbReference type="HAMAP-Rule" id="MF_01241"/>
    </source>
</evidence>
<proteinExistence type="inferred from homology"/>
<comment type="caution">
    <text evidence="3">Lacks conserved residue(s) required for the propagation of feature annotation.</text>
</comment>
<dbReference type="EC" id="3.5.99.6" evidence="3"/>
<dbReference type="PANTHER" id="PTHR11280">
    <property type="entry name" value="GLUCOSAMINE-6-PHOSPHATE ISOMERASE"/>
    <property type="match status" value="1"/>
</dbReference>
<protein>
    <recommendedName>
        <fullName evidence="3">Glucosamine-6-phosphate deaminase</fullName>
        <ecNumber evidence="3">3.5.99.6</ecNumber>
    </recommendedName>
    <alternativeName>
        <fullName evidence="3">GlcN6P deaminase</fullName>
        <shortName evidence="3">GNPDA</shortName>
    </alternativeName>
    <alternativeName>
        <fullName evidence="3">Glucosamine-6-phosphate isomerase</fullName>
    </alternativeName>
</protein>
<dbReference type="GO" id="GO:0005737">
    <property type="term" value="C:cytoplasm"/>
    <property type="evidence" value="ECO:0007669"/>
    <property type="project" value="TreeGrafter"/>
</dbReference>
<keyword evidence="1 3" id="KW-0378">Hydrolase</keyword>
<keyword evidence="6" id="KW-1185">Reference proteome</keyword>
<comment type="activity regulation">
    <text evidence="3">Allosterically activated by N-acetylglucosamine 6-phosphate (GlcNAc6P).</text>
</comment>
<dbReference type="GO" id="GO:0042802">
    <property type="term" value="F:identical protein binding"/>
    <property type="evidence" value="ECO:0007669"/>
    <property type="project" value="TreeGrafter"/>
</dbReference>
<feature type="active site" description="For ring-opening step" evidence="3">
    <location>
        <position position="152"/>
    </location>
</feature>
<dbReference type="NCBIfam" id="NF001684">
    <property type="entry name" value="PRK00443.1-4"/>
    <property type="match status" value="1"/>
</dbReference>
<dbReference type="Gene3D" id="3.40.50.1360">
    <property type="match status" value="1"/>
</dbReference>